<sequence>MFFKDDILTIEEVAKVLKVNKRTVYRWIESGDLKAARIGRKTYRVFESDVRKFIRKYIK</sequence>
<organism evidence="2 3">
    <name type="scientific">Candidatus Falkowbacteria bacterium RIFOXYA2_FULL_47_19</name>
    <dbReference type="NCBI Taxonomy" id="1797994"/>
    <lineage>
        <taxon>Bacteria</taxon>
        <taxon>Candidatus Falkowiibacteriota</taxon>
    </lineage>
</organism>
<reference evidence="2 3" key="1">
    <citation type="journal article" date="2016" name="Nat. Commun.">
        <title>Thousands of microbial genomes shed light on interconnected biogeochemical processes in an aquifer system.</title>
        <authorList>
            <person name="Anantharaman K."/>
            <person name="Brown C.T."/>
            <person name="Hug L.A."/>
            <person name="Sharon I."/>
            <person name="Castelle C.J."/>
            <person name="Probst A.J."/>
            <person name="Thomas B.C."/>
            <person name="Singh A."/>
            <person name="Wilkins M.J."/>
            <person name="Karaoz U."/>
            <person name="Brodie E.L."/>
            <person name="Williams K.H."/>
            <person name="Hubbard S.S."/>
            <person name="Banfield J.F."/>
        </authorList>
    </citation>
    <scope>NUCLEOTIDE SEQUENCE [LARGE SCALE GENOMIC DNA]</scope>
</reference>
<protein>
    <recommendedName>
        <fullName evidence="1">Helix-turn-helix domain-containing protein</fullName>
    </recommendedName>
</protein>
<gene>
    <name evidence="2" type="ORF">A2227_03760</name>
</gene>
<dbReference type="STRING" id="1797994.A2227_03760"/>
<dbReference type="SUPFAM" id="SSF46955">
    <property type="entry name" value="Putative DNA-binding domain"/>
    <property type="match status" value="1"/>
</dbReference>
<evidence type="ECO:0000259" key="1">
    <source>
        <dbReference type="Pfam" id="PF12728"/>
    </source>
</evidence>
<dbReference type="NCBIfam" id="TIGR01764">
    <property type="entry name" value="excise"/>
    <property type="match status" value="1"/>
</dbReference>
<name>A0A1F5SMA8_9BACT</name>
<accession>A0A1F5SMA8</accession>
<dbReference type="EMBL" id="MFGB01000006">
    <property type="protein sequence ID" value="OGF27666.1"/>
    <property type="molecule type" value="Genomic_DNA"/>
</dbReference>
<proteinExistence type="predicted"/>
<evidence type="ECO:0000313" key="3">
    <source>
        <dbReference type="Proteomes" id="UP000178367"/>
    </source>
</evidence>
<feature type="domain" description="Helix-turn-helix" evidence="1">
    <location>
        <begin position="8"/>
        <end position="56"/>
    </location>
</feature>
<dbReference type="AlphaFoldDB" id="A0A1F5SMA8"/>
<dbReference type="GO" id="GO:0003677">
    <property type="term" value="F:DNA binding"/>
    <property type="evidence" value="ECO:0007669"/>
    <property type="project" value="InterPro"/>
</dbReference>
<dbReference type="Pfam" id="PF12728">
    <property type="entry name" value="HTH_17"/>
    <property type="match status" value="1"/>
</dbReference>
<comment type="caution">
    <text evidence="2">The sequence shown here is derived from an EMBL/GenBank/DDBJ whole genome shotgun (WGS) entry which is preliminary data.</text>
</comment>
<dbReference type="InterPro" id="IPR041657">
    <property type="entry name" value="HTH_17"/>
</dbReference>
<dbReference type="InterPro" id="IPR010093">
    <property type="entry name" value="SinI_DNA-bd"/>
</dbReference>
<dbReference type="InterPro" id="IPR009061">
    <property type="entry name" value="DNA-bd_dom_put_sf"/>
</dbReference>
<dbReference type="Gene3D" id="1.10.1660.10">
    <property type="match status" value="1"/>
</dbReference>
<dbReference type="Proteomes" id="UP000178367">
    <property type="component" value="Unassembled WGS sequence"/>
</dbReference>
<evidence type="ECO:0000313" key="2">
    <source>
        <dbReference type="EMBL" id="OGF27666.1"/>
    </source>
</evidence>